<dbReference type="EMBL" id="JAETWB010000036">
    <property type="protein sequence ID" value="MBL6081783.1"/>
    <property type="molecule type" value="Genomic_DNA"/>
</dbReference>
<reference evidence="1 2" key="1">
    <citation type="submission" date="2021-01" db="EMBL/GenBank/DDBJ databases">
        <title>Belnapia mucosa sp. nov. and Belnapia arida sp. nov., isolated from the Tabernas Desert (Almeria, Spain).</title>
        <authorList>
            <person name="Molina-Menor E."/>
            <person name="Vidal-Verdu A."/>
            <person name="Calonge A."/>
            <person name="Satari L."/>
            <person name="Pereto J."/>
            <person name="Porcar M."/>
        </authorList>
    </citation>
    <scope>NUCLEOTIDE SEQUENCE [LARGE SCALE GENOMIC DNA]</scope>
    <source>
        <strain evidence="1 2">T18</strain>
    </source>
</reference>
<comment type="caution">
    <text evidence="1">The sequence shown here is derived from an EMBL/GenBank/DDBJ whole genome shotgun (WGS) entry which is preliminary data.</text>
</comment>
<protein>
    <recommendedName>
        <fullName evidence="3">Transposase</fullName>
    </recommendedName>
</protein>
<gene>
    <name evidence="1" type="ORF">JMJ56_27755</name>
</gene>
<evidence type="ECO:0008006" key="3">
    <source>
        <dbReference type="Google" id="ProtNLM"/>
    </source>
</evidence>
<dbReference type="Proteomes" id="UP000660885">
    <property type="component" value="Unassembled WGS sequence"/>
</dbReference>
<proteinExistence type="predicted"/>
<dbReference type="RefSeq" id="WP_202834998.1">
    <property type="nucleotide sequence ID" value="NZ_JAETWB010000036.1"/>
</dbReference>
<keyword evidence="2" id="KW-1185">Reference proteome</keyword>
<evidence type="ECO:0000313" key="1">
    <source>
        <dbReference type="EMBL" id="MBL6081783.1"/>
    </source>
</evidence>
<evidence type="ECO:0000313" key="2">
    <source>
        <dbReference type="Proteomes" id="UP000660885"/>
    </source>
</evidence>
<organism evidence="1 2">
    <name type="scientific">Belnapia arida</name>
    <dbReference type="NCBI Taxonomy" id="2804533"/>
    <lineage>
        <taxon>Bacteria</taxon>
        <taxon>Pseudomonadati</taxon>
        <taxon>Pseudomonadota</taxon>
        <taxon>Alphaproteobacteria</taxon>
        <taxon>Acetobacterales</taxon>
        <taxon>Roseomonadaceae</taxon>
        <taxon>Belnapia</taxon>
    </lineage>
</organism>
<accession>A0ABS1UAS6</accession>
<name>A0ABS1UAS6_9PROT</name>
<sequence>MPGARSQRDRHIRLITKKGRIAWQKTTGYSRCRLAGTAVGRYKAIIDLKLRARSLPAQQAEVAKAVEVLNRMIRAAKPVSARAT</sequence>